<dbReference type="Proteomes" id="UP000271227">
    <property type="component" value="Unassembled WGS sequence"/>
</dbReference>
<dbReference type="Pfam" id="PF07695">
    <property type="entry name" value="7TMR-DISM_7TM"/>
    <property type="match status" value="1"/>
</dbReference>
<sequence>MNWAVGVLGGTPSRRAVQCRAEGFCLPAILIPAVLFLVLTVLPTGLTTGAHAADTTDDADFIPLRGEVCELGSETRLFPEQLIARRGDFVCPPERWASTGRHLYFRVRDPGLLRPGSGRWHILSEFVRAEKATVSAIYNDGHIESQTVTGGALRGRWAAGNYLDFPLPDRSAGFAHIFIGYENVAVQSGMIRKINAAREERFLSDQRMLFLLYGLLSGILFAVCVYNLALYAYIGMRFQLYYCLTALAFLAHGSSWSGIIVYFIPDYSMASLVRTAFVSSGAGVCASTFFFIHFLEDGMLPPWIVRSLKVMALAVLSLTSFAAFAPAGLTILGDRLSSASVLVLMAFVLTAFVIAWRGGSRAVWFAAAAWILPIIGGILRASRGSGLLPQTDIIDTSLFVGLALEALLLSIGISDRLNVLRREETAGRSNGGGPYRRRGG</sequence>
<feature type="domain" description="7TM-DISM receptor extracellular" evidence="2">
    <location>
        <begin position="211"/>
        <end position="416"/>
    </location>
</feature>
<comment type="caution">
    <text evidence="3">The sequence shown here is derived from an EMBL/GenBank/DDBJ whole genome shotgun (WGS) entry which is preliminary data.</text>
</comment>
<dbReference type="InterPro" id="IPR011623">
    <property type="entry name" value="7TMR_DISM_rcpt_extracell_dom1"/>
</dbReference>
<keyword evidence="4" id="KW-1185">Reference proteome</keyword>
<evidence type="ECO:0000313" key="4">
    <source>
        <dbReference type="Proteomes" id="UP000271227"/>
    </source>
</evidence>
<keyword evidence="1" id="KW-1133">Transmembrane helix</keyword>
<feature type="transmembrane region" description="Helical" evidence="1">
    <location>
        <begin position="276"/>
        <end position="295"/>
    </location>
</feature>
<feature type="transmembrane region" description="Helical" evidence="1">
    <location>
        <begin position="362"/>
        <end position="381"/>
    </location>
</feature>
<feature type="transmembrane region" description="Helical" evidence="1">
    <location>
        <begin position="310"/>
        <end position="332"/>
    </location>
</feature>
<dbReference type="RefSeq" id="WP_147453597.1">
    <property type="nucleotide sequence ID" value="NZ_REFR01000014.1"/>
</dbReference>
<feature type="transmembrane region" description="Helical" evidence="1">
    <location>
        <begin position="26"/>
        <end position="46"/>
    </location>
</feature>
<feature type="transmembrane region" description="Helical" evidence="1">
    <location>
        <begin position="393"/>
        <end position="413"/>
    </location>
</feature>
<proteinExistence type="predicted"/>
<feature type="transmembrane region" description="Helical" evidence="1">
    <location>
        <begin position="239"/>
        <end position="264"/>
    </location>
</feature>
<name>A0A3M0C008_9PROT</name>
<reference evidence="3 4" key="1">
    <citation type="submission" date="2018-10" db="EMBL/GenBank/DDBJ databases">
        <title>Genomic Encyclopedia of Archaeal and Bacterial Type Strains, Phase II (KMG-II): from individual species to whole genera.</title>
        <authorList>
            <person name="Goeker M."/>
        </authorList>
    </citation>
    <scope>NUCLEOTIDE SEQUENCE [LARGE SCALE GENOMIC DNA]</scope>
    <source>
        <strain evidence="3 4">DSM 25217</strain>
    </source>
</reference>
<gene>
    <name evidence="3" type="ORF">BXY39_2982</name>
</gene>
<dbReference type="InParanoid" id="A0A3M0C008"/>
<evidence type="ECO:0000313" key="3">
    <source>
        <dbReference type="EMBL" id="RMB02632.1"/>
    </source>
</evidence>
<keyword evidence="1" id="KW-0812">Transmembrane</keyword>
<dbReference type="OrthoDB" id="9759607at2"/>
<feature type="transmembrane region" description="Helical" evidence="1">
    <location>
        <begin position="339"/>
        <end position="356"/>
    </location>
</feature>
<keyword evidence="1" id="KW-0472">Membrane</keyword>
<dbReference type="EMBL" id="REFR01000014">
    <property type="protein sequence ID" value="RMB02632.1"/>
    <property type="molecule type" value="Genomic_DNA"/>
</dbReference>
<evidence type="ECO:0000259" key="2">
    <source>
        <dbReference type="Pfam" id="PF07695"/>
    </source>
</evidence>
<organism evidence="3 4">
    <name type="scientific">Eilatimonas milleporae</name>
    <dbReference type="NCBI Taxonomy" id="911205"/>
    <lineage>
        <taxon>Bacteria</taxon>
        <taxon>Pseudomonadati</taxon>
        <taxon>Pseudomonadota</taxon>
        <taxon>Alphaproteobacteria</taxon>
        <taxon>Kordiimonadales</taxon>
        <taxon>Kordiimonadaceae</taxon>
        <taxon>Eilatimonas</taxon>
    </lineage>
</organism>
<protein>
    <submittedName>
        <fullName evidence="3">7TM protein involved in diverse intracellular signaling</fullName>
    </submittedName>
</protein>
<feature type="transmembrane region" description="Helical" evidence="1">
    <location>
        <begin position="208"/>
        <end position="233"/>
    </location>
</feature>
<evidence type="ECO:0000256" key="1">
    <source>
        <dbReference type="SAM" id="Phobius"/>
    </source>
</evidence>
<dbReference type="AlphaFoldDB" id="A0A3M0C008"/>
<accession>A0A3M0C008</accession>